<protein>
    <submittedName>
        <fullName evidence="1">Uncharacterized protein</fullName>
    </submittedName>
</protein>
<evidence type="ECO:0000313" key="2">
    <source>
        <dbReference type="Proteomes" id="UP000199283"/>
    </source>
</evidence>
<dbReference type="RefSeq" id="WP_092761631.1">
    <property type="nucleotide sequence ID" value="NZ_FNZQ01000002.1"/>
</dbReference>
<proteinExistence type="predicted"/>
<accession>A0A1H7L5H4</accession>
<name>A0A1H7L5H4_9RHOB</name>
<dbReference type="EMBL" id="FNZQ01000002">
    <property type="protein sequence ID" value="SEK94289.1"/>
    <property type="molecule type" value="Genomic_DNA"/>
</dbReference>
<dbReference type="STRING" id="188906.SAMN04488526_1616"/>
<organism evidence="1 2">
    <name type="scientific">Jannaschia helgolandensis</name>
    <dbReference type="NCBI Taxonomy" id="188906"/>
    <lineage>
        <taxon>Bacteria</taxon>
        <taxon>Pseudomonadati</taxon>
        <taxon>Pseudomonadota</taxon>
        <taxon>Alphaproteobacteria</taxon>
        <taxon>Rhodobacterales</taxon>
        <taxon>Roseobacteraceae</taxon>
        <taxon>Jannaschia</taxon>
    </lineage>
</organism>
<dbReference type="OrthoDB" id="7717972at2"/>
<dbReference type="AlphaFoldDB" id="A0A1H7L5H4"/>
<dbReference type="Proteomes" id="UP000199283">
    <property type="component" value="Unassembled WGS sequence"/>
</dbReference>
<keyword evidence="2" id="KW-1185">Reference proteome</keyword>
<reference evidence="1 2" key="1">
    <citation type="submission" date="2016-10" db="EMBL/GenBank/DDBJ databases">
        <authorList>
            <person name="de Groot N.N."/>
        </authorList>
    </citation>
    <scope>NUCLEOTIDE SEQUENCE [LARGE SCALE GENOMIC DNA]</scope>
    <source>
        <strain evidence="1 2">DSM 14858</strain>
    </source>
</reference>
<gene>
    <name evidence="1" type="ORF">SAMN04488526_1616</name>
</gene>
<sequence>MQDAQAIYQDHLYMVLMPQWQRVFDSVCAYLHFSLRIETADAVAIIQTAQKMRKSLEAFHASLVRLAAQACHRVCLSAAVGPPRPQHIVGRHRTCNMRSGQ</sequence>
<evidence type="ECO:0000313" key="1">
    <source>
        <dbReference type="EMBL" id="SEK94289.1"/>
    </source>
</evidence>